<name>A0ACB9D6V3_9ASTR</name>
<comment type="caution">
    <text evidence="1">The sequence shown here is derived from an EMBL/GenBank/DDBJ whole genome shotgun (WGS) entry which is preliminary data.</text>
</comment>
<organism evidence="1 2">
    <name type="scientific">Smallanthus sonchifolius</name>
    <dbReference type="NCBI Taxonomy" id="185202"/>
    <lineage>
        <taxon>Eukaryota</taxon>
        <taxon>Viridiplantae</taxon>
        <taxon>Streptophyta</taxon>
        <taxon>Embryophyta</taxon>
        <taxon>Tracheophyta</taxon>
        <taxon>Spermatophyta</taxon>
        <taxon>Magnoliopsida</taxon>
        <taxon>eudicotyledons</taxon>
        <taxon>Gunneridae</taxon>
        <taxon>Pentapetalae</taxon>
        <taxon>asterids</taxon>
        <taxon>campanulids</taxon>
        <taxon>Asterales</taxon>
        <taxon>Asteraceae</taxon>
        <taxon>Asteroideae</taxon>
        <taxon>Heliantheae alliance</taxon>
        <taxon>Millerieae</taxon>
        <taxon>Smallanthus</taxon>
    </lineage>
</organism>
<dbReference type="Proteomes" id="UP001056120">
    <property type="component" value="Linkage Group LG20"/>
</dbReference>
<reference evidence="2" key="1">
    <citation type="journal article" date="2022" name="Mol. Ecol. Resour.">
        <title>The genomes of chicory, endive, great burdock and yacon provide insights into Asteraceae palaeo-polyploidization history and plant inulin production.</title>
        <authorList>
            <person name="Fan W."/>
            <person name="Wang S."/>
            <person name="Wang H."/>
            <person name="Wang A."/>
            <person name="Jiang F."/>
            <person name="Liu H."/>
            <person name="Zhao H."/>
            <person name="Xu D."/>
            <person name="Zhang Y."/>
        </authorList>
    </citation>
    <scope>NUCLEOTIDE SEQUENCE [LARGE SCALE GENOMIC DNA]</scope>
    <source>
        <strain evidence="2">cv. Yunnan</strain>
    </source>
</reference>
<dbReference type="EMBL" id="CM042037">
    <property type="protein sequence ID" value="KAI3742175.1"/>
    <property type="molecule type" value="Genomic_DNA"/>
</dbReference>
<accession>A0ACB9D6V3</accession>
<sequence>MGHTEIVASLSSEETNGSRIEVADKSFEEKTKINDDSFYVETDITVTDNLLQNTLTKKMRPDLQLHGQDMIKQAFLHFNDSRVNDVENKEHSLEAELVFEKDHEHVYEITELSEIGDVETKAPERPVYARYTRITESNNVADSIDGFDEMKEIDEDLLVKRDAVGIRNSFGQIKQGQHVWDHELETKIFGDEDSYSKNLGSTSDHDLETRHFTDEDSDTNDLGSTLDEMKQDPHFSDHDLETKISGDEDSYSRGSWNNLG</sequence>
<gene>
    <name evidence="1" type="ORF">L1987_59855</name>
</gene>
<evidence type="ECO:0000313" key="2">
    <source>
        <dbReference type="Proteomes" id="UP001056120"/>
    </source>
</evidence>
<reference evidence="1 2" key="2">
    <citation type="journal article" date="2022" name="Mol. Ecol. Resour.">
        <title>The genomes of chicory, endive, great burdock and yacon provide insights into Asteraceae paleo-polyploidization history and plant inulin production.</title>
        <authorList>
            <person name="Fan W."/>
            <person name="Wang S."/>
            <person name="Wang H."/>
            <person name="Wang A."/>
            <person name="Jiang F."/>
            <person name="Liu H."/>
            <person name="Zhao H."/>
            <person name="Xu D."/>
            <person name="Zhang Y."/>
        </authorList>
    </citation>
    <scope>NUCLEOTIDE SEQUENCE [LARGE SCALE GENOMIC DNA]</scope>
    <source>
        <strain evidence="2">cv. Yunnan</strain>
        <tissue evidence="1">Leaves</tissue>
    </source>
</reference>
<evidence type="ECO:0000313" key="1">
    <source>
        <dbReference type="EMBL" id="KAI3742175.1"/>
    </source>
</evidence>
<keyword evidence="2" id="KW-1185">Reference proteome</keyword>
<proteinExistence type="predicted"/>
<protein>
    <submittedName>
        <fullName evidence="1">Uncharacterized protein</fullName>
    </submittedName>
</protein>